<sequence>MHMAAKFRHQLLGAFLTILVLQPFVSGKGSYGSRDDIGRPNSDDTLTSVGWNNLPLTYGFVTTSSLPEGLDLDVVTSIVDVAFRKWQVAVPSFGFVRIYPGENANIKIDFSALDSIYYGYGYPPPDGRLYLDNSHVPWSTKSYPASNELDLLSAVLHVIGSTLGLENSDDPTAVMYPSLNYGIIKRDLSLDDITRIQALY</sequence>
<dbReference type="SMART" id="SM00235">
    <property type="entry name" value="ZnMc"/>
    <property type="match status" value="1"/>
</dbReference>
<dbReference type="InterPro" id="IPR021190">
    <property type="entry name" value="Pept_M10A"/>
</dbReference>
<evidence type="ECO:0000313" key="7">
    <source>
        <dbReference type="EMBL" id="KAK8982220.1"/>
    </source>
</evidence>
<dbReference type="PRINTS" id="PR00138">
    <property type="entry name" value="MATRIXIN"/>
</dbReference>
<dbReference type="PANTHER" id="PTHR10201:SF311">
    <property type="entry name" value="PEPTIDASE METALLOPEPTIDASE DOMAIN-CONTAINING PROTEIN"/>
    <property type="match status" value="1"/>
</dbReference>
<evidence type="ECO:0000313" key="8">
    <source>
        <dbReference type="Proteomes" id="UP001396334"/>
    </source>
</evidence>
<keyword evidence="2" id="KW-0479">Metal-binding</keyword>
<dbReference type="SUPFAM" id="SSF55486">
    <property type="entry name" value="Metalloproteases ('zincins'), catalytic domain"/>
    <property type="match status" value="1"/>
</dbReference>
<dbReference type="InterPro" id="IPR006026">
    <property type="entry name" value="Peptidase_Metallo"/>
</dbReference>
<name>A0ABR2P1C8_9ROSI</name>
<evidence type="ECO:0000256" key="1">
    <source>
        <dbReference type="ARBA" id="ARBA00022670"/>
    </source>
</evidence>
<evidence type="ECO:0000256" key="3">
    <source>
        <dbReference type="ARBA" id="ARBA00022801"/>
    </source>
</evidence>
<proteinExistence type="predicted"/>
<dbReference type="PANTHER" id="PTHR10201">
    <property type="entry name" value="MATRIX METALLOPROTEINASE"/>
    <property type="match status" value="1"/>
</dbReference>
<keyword evidence="4" id="KW-0862">Zinc</keyword>
<reference evidence="7 8" key="1">
    <citation type="journal article" date="2024" name="G3 (Bethesda)">
        <title>Genome assembly of Hibiscus sabdariffa L. provides insights into metabolisms of medicinal natural products.</title>
        <authorList>
            <person name="Kim T."/>
        </authorList>
    </citation>
    <scope>NUCLEOTIDE SEQUENCE [LARGE SCALE GENOMIC DNA]</scope>
    <source>
        <strain evidence="7">TK-2024</strain>
        <tissue evidence="7">Old leaves</tissue>
    </source>
</reference>
<dbReference type="InterPro" id="IPR024079">
    <property type="entry name" value="MetalloPept_cat_dom_sf"/>
</dbReference>
<dbReference type="EMBL" id="JBBPBN010000086">
    <property type="protein sequence ID" value="KAK8982220.1"/>
    <property type="molecule type" value="Genomic_DNA"/>
</dbReference>
<keyword evidence="8" id="KW-1185">Reference proteome</keyword>
<evidence type="ECO:0000259" key="6">
    <source>
        <dbReference type="SMART" id="SM00235"/>
    </source>
</evidence>
<feature type="chain" id="PRO_5045594714" description="Peptidase metallopeptidase domain-containing protein" evidence="5">
    <location>
        <begin position="28"/>
        <end position="200"/>
    </location>
</feature>
<keyword evidence="1" id="KW-0645">Protease</keyword>
<feature type="signal peptide" evidence="5">
    <location>
        <begin position="1"/>
        <end position="27"/>
    </location>
</feature>
<comment type="caution">
    <text evidence="7">The sequence shown here is derived from an EMBL/GenBank/DDBJ whole genome shotgun (WGS) entry which is preliminary data.</text>
</comment>
<dbReference type="Pfam" id="PF00413">
    <property type="entry name" value="Peptidase_M10"/>
    <property type="match status" value="1"/>
</dbReference>
<protein>
    <recommendedName>
        <fullName evidence="6">Peptidase metallopeptidase domain-containing protein</fullName>
    </recommendedName>
</protein>
<accession>A0ABR2P1C8</accession>
<feature type="domain" description="Peptidase metallopeptidase" evidence="6">
    <location>
        <begin position="47"/>
        <end position="200"/>
    </location>
</feature>
<dbReference type="Gene3D" id="3.40.390.10">
    <property type="entry name" value="Collagenase (Catalytic Domain)"/>
    <property type="match status" value="1"/>
</dbReference>
<evidence type="ECO:0000256" key="5">
    <source>
        <dbReference type="SAM" id="SignalP"/>
    </source>
</evidence>
<evidence type="ECO:0000256" key="2">
    <source>
        <dbReference type="ARBA" id="ARBA00022723"/>
    </source>
</evidence>
<keyword evidence="3" id="KW-0378">Hydrolase</keyword>
<organism evidence="7 8">
    <name type="scientific">Hibiscus sabdariffa</name>
    <name type="common">roselle</name>
    <dbReference type="NCBI Taxonomy" id="183260"/>
    <lineage>
        <taxon>Eukaryota</taxon>
        <taxon>Viridiplantae</taxon>
        <taxon>Streptophyta</taxon>
        <taxon>Embryophyta</taxon>
        <taxon>Tracheophyta</taxon>
        <taxon>Spermatophyta</taxon>
        <taxon>Magnoliopsida</taxon>
        <taxon>eudicotyledons</taxon>
        <taxon>Gunneridae</taxon>
        <taxon>Pentapetalae</taxon>
        <taxon>rosids</taxon>
        <taxon>malvids</taxon>
        <taxon>Malvales</taxon>
        <taxon>Malvaceae</taxon>
        <taxon>Malvoideae</taxon>
        <taxon>Hibiscus</taxon>
    </lineage>
</organism>
<dbReference type="InterPro" id="IPR001818">
    <property type="entry name" value="Pept_M10_metallopeptidase"/>
</dbReference>
<gene>
    <name evidence="7" type="ORF">V6N11_037393</name>
</gene>
<evidence type="ECO:0000256" key="4">
    <source>
        <dbReference type="ARBA" id="ARBA00022833"/>
    </source>
</evidence>
<keyword evidence="5" id="KW-0732">Signal</keyword>
<dbReference type="Proteomes" id="UP001396334">
    <property type="component" value="Unassembled WGS sequence"/>
</dbReference>